<evidence type="ECO:0000313" key="1">
    <source>
        <dbReference type="EMBL" id="KAK6804210.1"/>
    </source>
</evidence>
<sequence>MVASSMICQFDLRVAS</sequence>
<organism evidence="1 2">
    <name type="scientific">Solanum bulbocastanum</name>
    <name type="common">Wild potato</name>
    <dbReference type="NCBI Taxonomy" id="147425"/>
    <lineage>
        <taxon>Eukaryota</taxon>
        <taxon>Viridiplantae</taxon>
        <taxon>Streptophyta</taxon>
        <taxon>Embryophyta</taxon>
        <taxon>Tracheophyta</taxon>
        <taxon>Spermatophyta</taxon>
        <taxon>Magnoliopsida</taxon>
        <taxon>eudicotyledons</taxon>
        <taxon>Gunneridae</taxon>
        <taxon>Pentapetalae</taxon>
        <taxon>asterids</taxon>
        <taxon>lamiids</taxon>
        <taxon>Solanales</taxon>
        <taxon>Solanaceae</taxon>
        <taxon>Solanoideae</taxon>
        <taxon>Solaneae</taxon>
        <taxon>Solanum</taxon>
    </lineage>
</organism>
<comment type="caution">
    <text evidence="1">The sequence shown here is derived from an EMBL/GenBank/DDBJ whole genome shotgun (WGS) entry which is preliminary data.</text>
</comment>
<proteinExistence type="predicted"/>
<keyword evidence="2" id="KW-1185">Reference proteome</keyword>
<dbReference type="AlphaFoldDB" id="A0AAN8YQF7"/>
<dbReference type="Proteomes" id="UP001371456">
    <property type="component" value="Unassembled WGS sequence"/>
</dbReference>
<accession>A0AAN8YQF7</accession>
<evidence type="ECO:0000313" key="2">
    <source>
        <dbReference type="Proteomes" id="UP001371456"/>
    </source>
</evidence>
<dbReference type="EMBL" id="JBANQN010000001">
    <property type="protein sequence ID" value="KAK6804210.1"/>
    <property type="molecule type" value="Genomic_DNA"/>
</dbReference>
<reference evidence="1 2" key="1">
    <citation type="submission" date="2024-02" db="EMBL/GenBank/DDBJ databases">
        <title>de novo genome assembly of Solanum bulbocastanum strain 11H21.</title>
        <authorList>
            <person name="Hosaka A.J."/>
        </authorList>
    </citation>
    <scope>NUCLEOTIDE SEQUENCE [LARGE SCALE GENOMIC DNA]</scope>
    <source>
        <tissue evidence="1">Young leaves</tissue>
    </source>
</reference>
<gene>
    <name evidence="1" type="ORF">RDI58_001994</name>
</gene>
<name>A0AAN8YQF7_SOLBU</name>
<protein>
    <submittedName>
        <fullName evidence="1">Uncharacterized protein</fullName>
    </submittedName>
</protein>